<accession>A0AAD2D1Z0</accession>
<dbReference type="EMBL" id="CAMPGE010018438">
    <property type="protein sequence ID" value="CAI2376853.1"/>
    <property type="molecule type" value="Genomic_DNA"/>
</dbReference>
<evidence type="ECO:0000256" key="1">
    <source>
        <dbReference type="SAM" id="SignalP"/>
    </source>
</evidence>
<feature type="signal peptide" evidence="1">
    <location>
        <begin position="1"/>
        <end position="16"/>
    </location>
</feature>
<reference evidence="2" key="1">
    <citation type="submission" date="2023-07" db="EMBL/GenBank/DDBJ databases">
        <authorList>
            <consortium name="AG Swart"/>
            <person name="Singh M."/>
            <person name="Singh A."/>
            <person name="Seah K."/>
            <person name="Emmerich C."/>
        </authorList>
    </citation>
    <scope>NUCLEOTIDE SEQUENCE</scope>
    <source>
        <strain evidence="2">DP1</strain>
    </source>
</reference>
<gene>
    <name evidence="2" type="ORF">ECRASSUSDP1_LOCUS18230</name>
</gene>
<feature type="chain" id="PRO_5042184714" evidence="1">
    <location>
        <begin position="17"/>
        <end position="240"/>
    </location>
</feature>
<evidence type="ECO:0000313" key="3">
    <source>
        <dbReference type="Proteomes" id="UP001295684"/>
    </source>
</evidence>
<comment type="caution">
    <text evidence="2">The sequence shown here is derived from an EMBL/GenBank/DDBJ whole genome shotgun (WGS) entry which is preliminary data.</text>
</comment>
<dbReference type="AlphaFoldDB" id="A0AAD2D1Z0"/>
<keyword evidence="3" id="KW-1185">Reference proteome</keyword>
<name>A0AAD2D1Z0_EUPCR</name>
<evidence type="ECO:0000313" key="2">
    <source>
        <dbReference type="EMBL" id="CAI2376853.1"/>
    </source>
</evidence>
<proteinExistence type="predicted"/>
<dbReference type="Proteomes" id="UP001295684">
    <property type="component" value="Unassembled WGS sequence"/>
</dbReference>
<organism evidence="2 3">
    <name type="scientific">Euplotes crassus</name>
    <dbReference type="NCBI Taxonomy" id="5936"/>
    <lineage>
        <taxon>Eukaryota</taxon>
        <taxon>Sar</taxon>
        <taxon>Alveolata</taxon>
        <taxon>Ciliophora</taxon>
        <taxon>Intramacronucleata</taxon>
        <taxon>Spirotrichea</taxon>
        <taxon>Hypotrichia</taxon>
        <taxon>Euplotida</taxon>
        <taxon>Euplotidae</taxon>
        <taxon>Moneuplotes</taxon>
    </lineage>
</organism>
<protein>
    <submittedName>
        <fullName evidence="2">Uncharacterized protein</fullName>
    </submittedName>
</protein>
<sequence length="240" mass="27001">MKVIILAIFCIAAVTASTSRTENFGLESILNEGSPIRSLVDGVLNEGSSSELTTYIQLFNQFYPFLKTLADNIDPTTGEMVKQFDYQYCINDQQNKPVICFEAEWLFIIGFRSLQFHDEDRFYNLTVTPYATMTANFSLNSLTGPARLSIGPSLEFVHFRLPLSFEVEDKDKFCYAGNLQIDPISILTSAKAEFLECEITIPEETTRCNWDEGVGARINNALLTDGYESTLLDRVCMTPS</sequence>
<keyword evidence="1" id="KW-0732">Signal</keyword>